<reference evidence="1" key="1">
    <citation type="submission" date="2019-12" db="EMBL/GenBank/DDBJ databases">
        <title>Mycobacterium spongiae sp. nov.</title>
        <authorList>
            <person name="Stinear T."/>
        </authorList>
    </citation>
    <scope>NUCLEOTIDE SEQUENCE</scope>
    <source>
        <strain evidence="1">FSD4b-SM</strain>
    </source>
</reference>
<proteinExistence type="predicted"/>
<protein>
    <submittedName>
        <fullName evidence="1">Uncharacterized protein</fullName>
    </submittedName>
</protein>
<evidence type="ECO:0000313" key="1">
    <source>
        <dbReference type="EMBL" id="QUR66244.1"/>
    </source>
</evidence>
<gene>
    <name evidence="1" type="ORF">F6B93_03310</name>
</gene>
<dbReference type="AlphaFoldDB" id="A0A975JW62"/>
<sequence>MSFLLDPPLLFISGVLIERRVPADRRDGAEAATLGVFFGGSFGLYHNVPGLGLLWRPFRAHNGRDFMWNSGVFNVNTTPETGKSGWPLHATAALIFATYPFFLKLGRQLGRQLGQLTASAS</sequence>
<organism evidence="1 2">
    <name type="scientific">Mycobacterium spongiae</name>
    <dbReference type="NCBI Taxonomy" id="886343"/>
    <lineage>
        <taxon>Bacteria</taxon>
        <taxon>Bacillati</taxon>
        <taxon>Actinomycetota</taxon>
        <taxon>Actinomycetes</taxon>
        <taxon>Mycobacteriales</taxon>
        <taxon>Mycobacteriaceae</taxon>
        <taxon>Mycobacterium</taxon>
    </lineage>
</organism>
<keyword evidence="2" id="KW-1185">Reference proteome</keyword>
<name>A0A975JW62_9MYCO</name>
<evidence type="ECO:0000313" key="2">
    <source>
        <dbReference type="Proteomes" id="UP000682202"/>
    </source>
</evidence>
<accession>A0A975JW62</accession>
<dbReference type="KEGG" id="mspg:F6B93_03310"/>
<dbReference type="EMBL" id="CP046600">
    <property type="protein sequence ID" value="QUR66244.1"/>
    <property type="molecule type" value="Genomic_DNA"/>
</dbReference>
<dbReference type="RefSeq" id="WP_211697726.1">
    <property type="nucleotide sequence ID" value="NZ_CP046600.1"/>
</dbReference>
<dbReference type="Proteomes" id="UP000682202">
    <property type="component" value="Chromosome"/>
</dbReference>